<gene>
    <name evidence="1" type="ORF">B4114_2641</name>
</gene>
<proteinExistence type="predicted"/>
<organism evidence="1 2">
    <name type="scientific">Geobacillus stearothermophilus</name>
    <name type="common">Bacillus stearothermophilus</name>
    <dbReference type="NCBI Taxonomy" id="1422"/>
    <lineage>
        <taxon>Bacteria</taxon>
        <taxon>Bacillati</taxon>
        <taxon>Bacillota</taxon>
        <taxon>Bacilli</taxon>
        <taxon>Bacillales</taxon>
        <taxon>Anoxybacillaceae</taxon>
        <taxon>Geobacillus</taxon>
    </lineage>
</organism>
<reference evidence="1 2" key="1">
    <citation type="submission" date="2016-01" db="EMBL/GenBank/DDBJ databases">
        <title>Draft Genome Sequences of Seven Thermophilic Sporeformers Isolated from Foods.</title>
        <authorList>
            <person name="Berendsen E.M."/>
            <person name="Wells-Bennik M.H."/>
            <person name="Krawcyk A.O."/>
            <person name="De Jong A."/>
            <person name="Holsappel S."/>
            <person name="Eijlander R.T."/>
            <person name="Kuipers O.P."/>
        </authorList>
    </citation>
    <scope>NUCLEOTIDE SEQUENCE [LARGE SCALE GENOMIC DNA]</scope>
    <source>
        <strain evidence="1 2">B4114</strain>
    </source>
</reference>
<evidence type="ECO:0000313" key="1">
    <source>
        <dbReference type="EMBL" id="KYD33778.1"/>
    </source>
</evidence>
<accession>A0A150NAW6</accession>
<dbReference type="AlphaFoldDB" id="A0A150NAW6"/>
<dbReference type="Proteomes" id="UP000075517">
    <property type="component" value="Unassembled WGS sequence"/>
</dbReference>
<name>A0A150NAW6_GEOSE</name>
<dbReference type="EMBL" id="LQYY01000085">
    <property type="protein sequence ID" value="KYD33778.1"/>
    <property type="molecule type" value="Genomic_DNA"/>
</dbReference>
<sequence>MGAVFHVGIGKKERNKKGELRILTRWTTAIFIRKQITAYAVWNETDKRF</sequence>
<comment type="caution">
    <text evidence="1">The sequence shown here is derived from an EMBL/GenBank/DDBJ whole genome shotgun (WGS) entry which is preliminary data.</text>
</comment>
<evidence type="ECO:0000313" key="2">
    <source>
        <dbReference type="Proteomes" id="UP000075517"/>
    </source>
</evidence>
<dbReference type="PATRIC" id="fig|1422.17.peg.262"/>
<protein>
    <submittedName>
        <fullName evidence="1">Uncharacterized protein</fullName>
    </submittedName>
</protein>